<dbReference type="InterPro" id="IPR028939">
    <property type="entry name" value="P5C_Rdtase_cat_N"/>
</dbReference>
<dbReference type="InterPro" id="IPR036291">
    <property type="entry name" value="NAD(P)-bd_dom_sf"/>
</dbReference>
<dbReference type="Pfam" id="PF03807">
    <property type="entry name" value="F420_oxidored"/>
    <property type="match status" value="1"/>
</dbReference>
<dbReference type="Gene3D" id="3.40.50.720">
    <property type="entry name" value="NAD(P)-binding Rossmann-like Domain"/>
    <property type="match status" value="1"/>
</dbReference>
<dbReference type="PANTHER" id="PTHR11645:SF0">
    <property type="entry name" value="PYRROLINE-5-CARBOXYLATE REDUCTASE 3"/>
    <property type="match status" value="1"/>
</dbReference>
<proteinExistence type="inferred from homology"/>
<dbReference type="EMBL" id="FQXV01000007">
    <property type="protein sequence ID" value="SHI07234.1"/>
    <property type="molecule type" value="Genomic_DNA"/>
</dbReference>
<dbReference type="PANTHER" id="PTHR11645">
    <property type="entry name" value="PYRROLINE-5-CARBOXYLATE REDUCTASE"/>
    <property type="match status" value="1"/>
</dbReference>
<feature type="domain" description="Pyrroline-5-carboxylate reductase catalytic N-terminal" evidence="4">
    <location>
        <begin position="6"/>
        <end position="98"/>
    </location>
</feature>
<name>A0A1M5Y5Z3_9FIRM</name>
<evidence type="ECO:0000256" key="3">
    <source>
        <dbReference type="ARBA" id="ARBA00023002"/>
    </source>
</evidence>
<evidence type="ECO:0000256" key="2">
    <source>
        <dbReference type="ARBA" id="ARBA00022650"/>
    </source>
</evidence>
<comment type="similarity">
    <text evidence="1">Belongs to the pyrroline-5-carboxylate reductase family.</text>
</comment>
<keyword evidence="2" id="KW-0028">Amino-acid biosynthesis</keyword>
<dbReference type="RefSeq" id="WP_159435391.1">
    <property type="nucleotide sequence ID" value="NZ_FQXV01000007.1"/>
</dbReference>
<protein>
    <submittedName>
        <fullName evidence="5">Pyrroline-5-carboxylate reductase</fullName>
    </submittedName>
</protein>
<dbReference type="AlphaFoldDB" id="A0A1M5Y5Z3"/>
<evidence type="ECO:0000313" key="5">
    <source>
        <dbReference type="EMBL" id="SHI07234.1"/>
    </source>
</evidence>
<evidence type="ECO:0000259" key="4">
    <source>
        <dbReference type="Pfam" id="PF03807"/>
    </source>
</evidence>
<evidence type="ECO:0000256" key="1">
    <source>
        <dbReference type="ARBA" id="ARBA00005525"/>
    </source>
</evidence>
<keyword evidence="2" id="KW-0641">Proline biosynthesis</keyword>
<keyword evidence="3" id="KW-0560">Oxidoreductase</keyword>
<dbReference type="Proteomes" id="UP000183995">
    <property type="component" value="Unassembled WGS sequence"/>
</dbReference>
<gene>
    <name evidence="5" type="ORF">SAMN02745823_02241</name>
</gene>
<dbReference type="OrthoDB" id="9805754at2"/>
<evidence type="ECO:0000313" key="6">
    <source>
        <dbReference type="Proteomes" id="UP000183995"/>
    </source>
</evidence>
<dbReference type="PROSITE" id="PS51257">
    <property type="entry name" value="PROKAR_LIPOPROTEIN"/>
    <property type="match status" value="1"/>
</dbReference>
<sequence length="266" mass="28544">MEQAYKIGIIGCGHLGQALAQACLNNGIPKDRLLLSYRGSAETRGRLAEKGLLDCAVPNERLLSQADVIFITIKPQDFATLKDIGIPAKTTVVSLMAGIPLELLREVVGKNALRMMISGPDAILSGHGVAVVYPGNAFVEQFLKVIRVRQLQLSGEDELNVFTAGVCIPPALLQLDDPAKSAEAIKRLSGDYPMMATLYEWSLGVLPQSLTGEEKEVYIKRMATKGGITEAVINSLKAGAPLDTALKNGVARAEEISKSTLEAFKK</sequence>
<dbReference type="GO" id="GO:0004735">
    <property type="term" value="F:pyrroline-5-carboxylate reductase activity"/>
    <property type="evidence" value="ECO:0007669"/>
    <property type="project" value="TreeGrafter"/>
</dbReference>
<dbReference type="STRING" id="1123282.SAMN02745823_02241"/>
<reference evidence="5 6" key="1">
    <citation type="submission" date="2016-11" db="EMBL/GenBank/DDBJ databases">
        <authorList>
            <person name="Jaros S."/>
            <person name="Januszkiewicz K."/>
            <person name="Wedrychowicz H."/>
        </authorList>
    </citation>
    <scope>NUCLEOTIDE SEQUENCE [LARGE SCALE GENOMIC DNA]</scope>
    <source>
        <strain evidence="5 6">DSM 10068</strain>
    </source>
</reference>
<dbReference type="GO" id="GO:0055129">
    <property type="term" value="P:L-proline biosynthetic process"/>
    <property type="evidence" value="ECO:0007669"/>
    <property type="project" value="TreeGrafter"/>
</dbReference>
<dbReference type="SUPFAM" id="SSF51735">
    <property type="entry name" value="NAD(P)-binding Rossmann-fold domains"/>
    <property type="match status" value="1"/>
</dbReference>
<keyword evidence="6" id="KW-1185">Reference proteome</keyword>
<accession>A0A1M5Y5Z3</accession>
<organism evidence="5 6">
    <name type="scientific">Sporobacter termitidis DSM 10068</name>
    <dbReference type="NCBI Taxonomy" id="1123282"/>
    <lineage>
        <taxon>Bacteria</taxon>
        <taxon>Bacillati</taxon>
        <taxon>Bacillota</taxon>
        <taxon>Clostridia</taxon>
        <taxon>Eubacteriales</taxon>
        <taxon>Oscillospiraceae</taxon>
        <taxon>Sporobacter</taxon>
    </lineage>
</organism>